<feature type="domain" description="Tetratricopeptide repeat protein 7 N-terminal" evidence="2">
    <location>
        <begin position="1"/>
        <end position="387"/>
    </location>
</feature>
<gene>
    <name evidence="3" type="primary">ttc7a</name>
</gene>
<proteinExistence type="predicted"/>
<accession>A0A6I8PLV5</accession>
<dbReference type="AlphaFoldDB" id="A0A6I8PLV5"/>
<feature type="repeat" description="TPR" evidence="1">
    <location>
        <begin position="758"/>
        <end position="791"/>
    </location>
</feature>
<dbReference type="GeneTree" id="ENSGT00940000158638"/>
<name>A0A6I8PLV5_XENTR</name>
<dbReference type="SUPFAM" id="SSF48452">
    <property type="entry name" value="TPR-like"/>
    <property type="match status" value="2"/>
</dbReference>
<protein>
    <submittedName>
        <fullName evidence="3">Tetratricopeptide repeat domain 7A</fullName>
    </submittedName>
</protein>
<dbReference type="Pfam" id="PF19440">
    <property type="entry name" value="TTC7_N"/>
    <property type="match status" value="1"/>
</dbReference>
<dbReference type="Pfam" id="PF13432">
    <property type="entry name" value="TPR_16"/>
    <property type="match status" value="1"/>
</dbReference>
<dbReference type="PANTHER" id="PTHR23083">
    <property type="entry name" value="TETRATRICOPEPTIDE REPEAT PROTEIN, TPR"/>
    <property type="match status" value="1"/>
</dbReference>
<evidence type="ECO:0000256" key="1">
    <source>
        <dbReference type="PROSITE-ProRule" id="PRU00339"/>
    </source>
</evidence>
<dbReference type="Ensembl" id="ENSXETT00000055320">
    <property type="protein sequence ID" value="ENSXETP00000055320"/>
    <property type="gene ID" value="ENSXETG00000022746"/>
</dbReference>
<dbReference type="Xenbase" id="XB-GENE-949570">
    <property type="gene designation" value="ttc7a"/>
</dbReference>
<dbReference type="InterPro" id="IPR045819">
    <property type="entry name" value="TTC7_N"/>
</dbReference>
<dbReference type="InterPro" id="IPR011990">
    <property type="entry name" value="TPR-like_helical_dom_sf"/>
</dbReference>
<organism evidence="3">
    <name type="scientific">Xenopus tropicalis</name>
    <name type="common">Western clawed frog</name>
    <name type="synonym">Silurana tropicalis</name>
    <dbReference type="NCBI Taxonomy" id="8364"/>
    <lineage>
        <taxon>Eukaryota</taxon>
        <taxon>Metazoa</taxon>
        <taxon>Chordata</taxon>
        <taxon>Craniata</taxon>
        <taxon>Vertebrata</taxon>
        <taxon>Euteleostomi</taxon>
        <taxon>Amphibia</taxon>
        <taxon>Batrachia</taxon>
        <taxon>Anura</taxon>
        <taxon>Pipoidea</taxon>
        <taxon>Pipidae</taxon>
        <taxon>Xenopodinae</taxon>
        <taxon>Xenopus</taxon>
        <taxon>Silurana</taxon>
    </lineage>
</organism>
<evidence type="ECO:0000313" key="3">
    <source>
        <dbReference type="Ensembl" id="ENSXETP00000055320"/>
    </source>
</evidence>
<feature type="repeat" description="TPR" evidence="1">
    <location>
        <begin position="690"/>
        <end position="723"/>
    </location>
</feature>
<dbReference type="FunFam" id="1.25.40.10:FF:000066">
    <property type="entry name" value="Tetratricopeptide repeat domain 7A"/>
    <property type="match status" value="1"/>
</dbReference>
<dbReference type="PROSITE" id="PS50005">
    <property type="entry name" value="TPR"/>
    <property type="match status" value="2"/>
</dbReference>
<dbReference type="SMART" id="SM00028">
    <property type="entry name" value="TPR"/>
    <property type="match status" value="8"/>
</dbReference>
<dbReference type="InterPro" id="IPR019734">
    <property type="entry name" value="TPR_rpt"/>
</dbReference>
<dbReference type="Bgee" id="ENSXETG00000022746">
    <property type="expression patterns" value="Expressed in liver and 8 other cell types or tissues"/>
</dbReference>
<dbReference type="PANTHER" id="PTHR23083:SF475">
    <property type="entry name" value="TETRATRICOPEPTIDE REPEAT PROTEIN 7A"/>
    <property type="match status" value="1"/>
</dbReference>
<reference evidence="3" key="1">
    <citation type="journal article" date="2010" name="Science">
        <title>The genome of the Western clawed frog Xenopus tropicalis.</title>
        <authorList>
            <person name="Hellsten U."/>
            <person name="Harland R.M."/>
            <person name="Gilchrist M.J."/>
            <person name="Hendrix D."/>
            <person name="Jurka J."/>
            <person name="Kapitonov V."/>
            <person name="Ovcharenko I."/>
            <person name="Putnam N.H."/>
            <person name="Shu S."/>
            <person name="Taher L."/>
            <person name="Blitz I.L."/>
            <person name="Blumberg B."/>
            <person name="Dichmann D.S."/>
            <person name="Dubchak I."/>
            <person name="Amaya E."/>
            <person name="Detter J.C."/>
            <person name="Fletcher R."/>
            <person name="Gerhard D.S."/>
            <person name="Goodstein D."/>
            <person name="Graves T."/>
            <person name="Grigoriev I.V."/>
            <person name="Grimwood J."/>
            <person name="Kawashima T."/>
            <person name="Lindquist E."/>
            <person name="Lucas S.M."/>
            <person name="Mead P.E."/>
            <person name="Mitros T."/>
            <person name="Ogino H."/>
            <person name="Ohta Y."/>
            <person name="Poliakov A.V."/>
            <person name="Pollet N."/>
            <person name="Robert J."/>
            <person name="Salamov A."/>
            <person name="Sater A.K."/>
            <person name="Schmutz J."/>
            <person name="Terry A."/>
            <person name="Vize P.D."/>
            <person name="Warren W.C."/>
            <person name="Wells D."/>
            <person name="Wills A."/>
            <person name="Wilson R.K."/>
            <person name="Zimmerman L.B."/>
            <person name="Zorn A.M."/>
            <person name="Grainger R."/>
            <person name="Grammer T."/>
            <person name="Khokha M.K."/>
            <person name="Richardson P.M."/>
            <person name="Rokhsar D.S."/>
        </authorList>
    </citation>
    <scope>NUCLEOTIDE SEQUENCE [LARGE SCALE GENOMIC DNA]</scope>
    <source>
        <strain evidence="3">Nigerian</strain>
    </source>
</reference>
<dbReference type="Gene3D" id="1.25.40.10">
    <property type="entry name" value="Tetratricopeptide repeat domain"/>
    <property type="match status" value="3"/>
</dbReference>
<dbReference type="InterPro" id="IPR051722">
    <property type="entry name" value="Endocytosis_PI4K-reg_protein"/>
</dbReference>
<evidence type="ECO:0000259" key="2">
    <source>
        <dbReference type="Pfam" id="PF19440"/>
    </source>
</evidence>
<keyword evidence="1" id="KW-0802">TPR repeat</keyword>
<reference evidence="3" key="2">
    <citation type="submission" date="2020-05" db="UniProtKB">
        <authorList>
            <consortium name="Ensembl"/>
        </authorList>
    </citation>
    <scope>IDENTIFICATION</scope>
</reference>
<sequence>MASRQSLSHLKLEAEIERCRAECQWERIPGLVRQWNPKAQESTDDFANLLLAEALLELCLRENVAKLKDSIPLVASKEPKLQEAKNYLTGILNRGKLLPKHITEALLIMGKLHYMEGSYRDAVSMYARAGIDDISLDDEPLYLMRLMTEAFLIKGLSLERSTATIASRARLSEREEEAIACFEKASCIGQVYLQELEKSTNSAHTRGSKGSSPSHDFELGYFLEAALQCAYAAHFKRGNVLKGIKELRDVLRVVETKATQNFKMAASKQLAEVLLHSLSENCYWSPLKAPQPELHNKDAHSFPNNILSLKPQTHTGDNLYCPQDNIEEALLLLLISESMANRDAVISRAPEQKEDRAVSLQNASAVYDLLTITMARRGQYAMLSECLERAMKLAFGEFHLWYQLALSMISCGKFAYAVSVLKECCKLCPSDPTIPLLAAKVCIGPLHWLEEGECFAKLVTEMGEGAGDFLAKGFLALGLVYSLQASEATQKCAQDDLSKKALQALQRAHELDPEDPQIILYLSLQLGLVRQISKATEHIQEALKLRKDDLHSLHLLALLLSAQKQYQHAIDVIDMALSEYPENFGDCEKESSLAEAPLTRKHSGMFLAVPDAHDPENGSQRASSIAASRLEQAMSEITMHSSTQRQGPMQQWVTLEHIWLLAAELFMEQQELKEAGFCLHEAGSLFPTSHTVLYMRGRLAEMKGCLEEAKQLYDEALAVNPDGGKIMHSLGLVLTRLERKSLAEKVLRDAVRMQSTSHEAWNGLGQVLQEEGKHEAAGECFLTALDLEASSPICPFTVIPREL</sequence>